<dbReference type="Ensembl" id="ENSOCUT00000033236.2">
    <property type="protein sequence ID" value="ENSOCUP00000026285.2"/>
    <property type="gene ID" value="ENSOCUG00000029641.2"/>
</dbReference>
<comment type="subcellular location">
    <subcellularLocation>
        <location evidence="1">Membrane</location>
    </subcellularLocation>
</comment>
<dbReference type="EMBL" id="AAGW02044408">
    <property type="status" value="NOT_ANNOTATED_CDS"/>
    <property type="molecule type" value="Genomic_DNA"/>
</dbReference>
<dbReference type="SMR" id="U3KM27"/>
<feature type="transmembrane region" description="Helical" evidence="8">
    <location>
        <begin position="734"/>
        <end position="759"/>
    </location>
</feature>
<dbReference type="eggNOG" id="KOG3594">
    <property type="taxonomic scope" value="Eukaryota"/>
</dbReference>
<dbReference type="Gene3D" id="2.60.40.60">
    <property type="entry name" value="Cadherins"/>
    <property type="match status" value="6"/>
</dbReference>
<dbReference type="GO" id="GO:0005912">
    <property type="term" value="C:adherens junction"/>
    <property type="evidence" value="ECO:0007669"/>
    <property type="project" value="TreeGrafter"/>
</dbReference>
<dbReference type="GO" id="GO:0016020">
    <property type="term" value="C:membrane"/>
    <property type="evidence" value="ECO:0007669"/>
    <property type="project" value="UniProtKB-SubCell"/>
</dbReference>
<evidence type="ECO:0000313" key="11">
    <source>
        <dbReference type="Proteomes" id="UP000001811"/>
    </source>
</evidence>
<dbReference type="Pfam" id="PF00028">
    <property type="entry name" value="Cadherin"/>
    <property type="match status" value="1"/>
</dbReference>
<dbReference type="PaxDb" id="9986-ENSOCUP00000026285"/>
<dbReference type="SUPFAM" id="SSF49313">
    <property type="entry name" value="Cadherin-like"/>
    <property type="match status" value="6"/>
</dbReference>
<dbReference type="CDD" id="cd11304">
    <property type="entry name" value="Cadherin_repeat"/>
    <property type="match status" value="4"/>
</dbReference>
<dbReference type="EMBL" id="AAGW02044409">
    <property type="status" value="NOT_ANNOTATED_CDS"/>
    <property type="molecule type" value="Genomic_DNA"/>
</dbReference>
<dbReference type="InterPro" id="IPR015919">
    <property type="entry name" value="Cadherin-like_sf"/>
</dbReference>
<feature type="domain" description="Cadherin" evidence="9">
    <location>
        <begin position="485"/>
        <end position="591"/>
    </location>
</feature>
<dbReference type="SMART" id="SM00112">
    <property type="entry name" value="CA"/>
    <property type="match status" value="6"/>
</dbReference>
<evidence type="ECO:0000256" key="1">
    <source>
        <dbReference type="ARBA" id="ARBA00004370"/>
    </source>
</evidence>
<name>U3KM27_RABIT</name>
<evidence type="ECO:0000256" key="2">
    <source>
        <dbReference type="ARBA" id="ARBA00022692"/>
    </source>
</evidence>
<feature type="domain" description="Cadherin" evidence="9">
    <location>
        <begin position="152"/>
        <end position="249"/>
    </location>
</feature>
<keyword evidence="2 8" id="KW-0812">Transmembrane</keyword>
<dbReference type="PANTHER" id="PTHR24026:SF37">
    <property type="entry name" value="PROTOCADHERIN FAT 2"/>
    <property type="match status" value="1"/>
</dbReference>
<dbReference type="GeneTree" id="ENSGT00940000164126"/>
<dbReference type="EMBL" id="AAGW02044406">
    <property type="status" value="NOT_ANNOTATED_CDS"/>
    <property type="molecule type" value="Genomic_DNA"/>
</dbReference>
<keyword evidence="5 8" id="KW-1133">Transmembrane helix</keyword>
<dbReference type="PROSITE" id="PS50268">
    <property type="entry name" value="CADHERIN_2"/>
    <property type="match status" value="6"/>
</dbReference>
<proteinExistence type="predicted"/>
<dbReference type="GO" id="GO:0005509">
    <property type="term" value="F:calcium ion binding"/>
    <property type="evidence" value="ECO:0007669"/>
    <property type="project" value="UniProtKB-UniRule"/>
</dbReference>
<evidence type="ECO:0000256" key="3">
    <source>
        <dbReference type="ARBA" id="ARBA00022737"/>
    </source>
</evidence>
<keyword evidence="11" id="KW-1185">Reference proteome</keyword>
<protein>
    <recommendedName>
        <fullName evidence="9">Cadherin domain-containing protein</fullName>
    </recommendedName>
</protein>
<feature type="domain" description="Cadherin" evidence="9">
    <location>
        <begin position="270"/>
        <end position="371"/>
    </location>
</feature>
<dbReference type="InterPro" id="IPR002126">
    <property type="entry name" value="Cadherin-like_dom"/>
</dbReference>
<dbReference type="Proteomes" id="UP000001811">
    <property type="component" value="Chromosome 9"/>
</dbReference>
<dbReference type="HOGENOM" id="CLU_017741_0_0_1"/>
<dbReference type="Bgee" id="ENSOCUG00000029641">
    <property type="expression patterns" value="Expressed in upper lobe of left lung and 1 other cell type or tissue"/>
</dbReference>
<reference evidence="10 11" key="1">
    <citation type="journal article" date="2011" name="Nature">
        <title>A high-resolution map of human evolutionary constraint using 29 mammals.</title>
        <authorList>
            <person name="Lindblad-Toh K."/>
            <person name="Garber M."/>
            <person name="Zuk O."/>
            <person name="Lin M.F."/>
            <person name="Parker B.J."/>
            <person name="Washietl S."/>
            <person name="Kheradpour P."/>
            <person name="Ernst J."/>
            <person name="Jordan G."/>
            <person name="Mauceli E."/>
            <person name="Ward L.D."/>
            <person name="Lowe C.B."/>
            <person name="Holloway A.K."/>
            <person name="Clamp M."/>
            <person name="Gnerre S."/>
            <person name="Alfoldi J."/>
            <person name="Beal K."/>
            <person name="Chang J."/>
            <person name="Clawson H."/>
            <person name="Cuff J."/>
            <person name="Di Palma F."/>
            <person name="Fitzgerald S."/>
            <person name="Flicek P."/>
            <person name="Guttman M."/>
            <person name="Hubisz M.J."/>
            <person name="Jaffe D.B."/>
            <person name="Jungreis I."/>
            <person name="Kent W.J."/>
            <person name="Kostka D."/>
            <person name="Lara M."/>
            <person name="Martins A.L."/>
            <person name="Massingham T."/>
            <person name="Moltke I."/>
            <person name="Raney B.J."/>
            <person name="Rasmussen M.D."/>
            <person name="Robinson J."/>
            <person name="Stark A."/>
            <person name="Vilella A.J."/>
            <person name="Wen J."/>
            <person name="Xie X."/>
            <person name="Zody M.C."/>
            <person name="Baldwin J."/>
            <person name="Bloom T."/>
            <person name="Chin C.W."/>
            <person name="Heiman D."/>
            <person name="Nicol R."/>
            <person name="Nusbaum C."/>
            <person name="Young S."/>
            <person name="Wilkinson J."/>
            <person name="Worley K.C."/>
            <person name="Kovar C.L."/>
            <person name="Muzny D.M."/>
            <person name="Gibbs R.A."/>
            <person name="Cree A."/>
            <person name="Dihn H.H."/>
            <person name="Fowler G."/>
            <person name="Jhangiani S."/>
            <person name="Joshi V."/>
            <person name="Lee S."/>
            <person name="Lewis L.R."/>
            <person name="Nazareth L.V."/>
            <person name="Okwuonu G."/>
            <person name="Santibanez J."/>
            <person name="Warren W.C."/>
            <person name="Mardis E.R."/>
            <person name="Weinstock G.M."/>
            <person name="Wilson R.K."/>
            <person name="Delehaunty K."/>
            <person name="Dooling D."/>
            <person name="Fronik C."/>
            <person name="Fulton L."/>
            <person name="Fulton B."/>
            <person name="Graves T."/>
            <person name="Minx P."/>
            <person name="Sodergren E."/>
            <person name="Birney E."/>
            <person name="Margulies E.H."/>
            <person name="Herrero J."/>
            <person name="Green E.D."/>
            <person name="Haussler D."/>
            <person name="Siepel A."/>
            <person name="Goldman N."/>
            <person name="Pollard K.S."/>
            <person name="Pedersen J.S."/>
            <person name="Lander E.S."/>
            <person name="Kellis M."/>
        </authorList>
    </citation>
    <scope>NUCLEOTIDE SEQUENCE [LARGE SCALE GENOMIC DNA]</scope>
    <source>
        <strain evidence="10 11">Thorbecke inbred</strain>
    </source>
</reference>
<dbReference type="PANTHER" id="PTHR24026">
    <property type="entry name" value="FAT ATYPICAL CADHERIN-RELATED"/>
    <property type="match status" value="1"/>
</dbReference>
<dbReference type="InParanoid" id="U3KM27"/>
<reference evidence="10" key="3">
    <citation type="submission" date="2025-09" db="UniProtKB">
        <authorList>
            <consortium name="Ensembl"/>
        </authorList>
    </citation>
    <scope>IDENTIFICATION</scope>
    <source>
        <strain evidence="10">Thorbecke</strain>
    </source>
</reference>
<dbReference type="STRING" id="9986.ENSOCUP00000026285"/>
<evidence type="ECO:0000256" key="7">
    <source>
        <dbReference type="PROSITE-ProRule" id="PRU00043"/>
    </source>
</evidence>
<feature type="domain" description="Cadherin" evidence="9">
    <location>
        <begin position="592"/>
        <end position="712"/>
    </location>
</feature>
<reference evidence="10" key="2">
    <citation type="submission" date="2025-08" db="UniProtKB">
        <authorList>
            <consortium name="Ensembl"/>
        </authorList>
    </citation>
    <scope>IDENTIFICATION</scope>
    <source>
        <strain evidence="10">Thorbecke</strain>
    </source>
</reference>
<dbReference type="EMBL" id="AAGW02044407">
    <property type="status" value="NOT_ANNOTATED_CDS"/>
    <property type="molecule type" value="Genomic_DNA"/>
</dbReference>
<feature type="transmembrane region" description="Helical" evidence="8">
    <location>
        <begin position="20"/>
        <end position="41"/>
    </location>
</feature>
<organism evidence="10 11">
    <name type="scientific">Oryctolagus cuniculus</name>
    <name type="common">Rabbit</name>
    <dbReference type="NCBI Taxonomy" id="9986"/>
    <lineage>
        <taxon>Eukaryota</taxon>
        <taxon>Metazoa</taxon>
        <taxon>Chordata</taxon>
        <taxon>Craniata</taxon>
        <taxon>Vertebrata</taxon>
        <taxon>Euteleostomi</taxon>
        <taxon>Mammalia</taxon>
        <taxon>Eutheria</taxon>
        <taxon>Euarchontoglires</taxon>
        <taxon>Glires</taxon>
        <taxon>Lagomorpha</taxon>
        <taxon>Leporidae</taxon>
        <taxon>Oryctolagus</taxon>
    </lineage>
</organism>
<feature type="domain" description="Cadherin" evidence="9">
    <location>
        <begin position="76"/>
        <end position="145"/>
    </location>
</feature>
<dbReference type="GO" id="GO:0007156">
    <property type="term" value="P:homophilic cell adhesion via plasma membrane adhesion molecules"/>
    <property type="evidence" value="ECO:0007669"/>
    <property type="project" value="InterPro"/>
</dbReference>
<keyword evidence="3" id="KW-0677">Repeat</keyword>
<evidence type="ECO:0000256" key="4">
    <source>
        <dbReference type="ARBA" id="ARBA00022837"/>
    </source>
</evidence>
<dbReference type="FunFam" id="2.60.40.60:FF:000020">
    <property type="entry name" value="Dachsous cadherin-related 1b"/>
    <property type="match status" value="1"/>
</dbReference>
<dbReference type="AlphaFoldDB" id="U3KM27"/>
<keyword evidence="6 8" id="KW-0472">Membrane</keyword>
<evidence type="ECO:0000313" key="10">
    <source>
        <dbReference type="Ensembl" id="ENSOCUP00000026285.2"/>
    </source>
</evidence>
<dbReference type="PRINTS" id="PR00205">
    <property type="entry name" value="CADHERIN"/>
</dbReference>
<accession>U3KM27</accession>
<evidence type="ECO:0000256" key="8">
    <source>
        <dbReference type="SAM" id="Phobius"/>
    </source>
</evidence>
<evidence type="ECO:0000256" key="6">
    <source>
        <dbReference type="ARBA" id="ARBA00023136"/>
    </source>
</evidence>
<keyword evidence="4 7" id="KW-0106">Calcium</keyword>
<feature type="domain" description="Cadherin" evidence="9">
    <location>
        <begin position="372"/>
        <end position="484"/>
    </location>
</feature>
<evidence type="ECO:0000259" key="9">
    <source>
        <dbReference type="PROSITE" id="PS50268"/>
    </source>
</evidence>
<evidence type="ECO:0000256" key="5">
    <source>
        <dbReference type="ARBA" id="ARBA00022989"/>
    </source>
</evidence>
<sequence>MGQLPRSQQRHWRSRRIMPILHVFFVLVAASDVLAFINFAVENASPLPENASEHTQVATIALSVSPYASLLGDPVLINANPAVHPFVLSRRSTHLWGLFTTGVPKLDFEMVSLYSLTIHARDDQGARASQTILIQIADVNEPPTFTGSLARDDQVTEIYILEDTAPGTVIYRAVAQDPEDAVLEYFISPEGSGFTINSMGAISTATVFDFESEARSFSLIIKVVDPGGLFTAGNLKVFLVNVNNQDPIMTCSLFSIENAVASVTSVNSTLRHKASFTLDEEIPIGKTVGLCEATDEDNLGELTFELEPWNVYFIVDKEHGTVVTATRLDVEQAGFPRVQPFSIKACDRDQRCAAIPVTAYIHGINDNSPFCDQYLIRYTSKEVIAKGTVVAKLRCQDLDEPPDTIRYAPISGPVGPAQVFEQVPNAEHCIQVSKDLDYEDLEMIAAGHIYEMMISVFDGFHPSHTVTVTVIVVIAPANDFSPVFKAAHYSFSVPETSGAFHKVGRVIATDEGHPSNCLTYKITSGDSQAVQRFWIQPLSGVIELTTQLDYESVKQYNLTVEAVDCDRSHPRTGTTVVTVDIEDENDEAPACTPYLFKAVIFDNVIAGTNINGFKLHCHDRDSQDFEMRFEIVSGNENHHFGFDPTRGSNMPKLIVKNPFDFESGADRQRQYHLVVHIIDDNLKYGRSSQPRTGTAVMDIYVRRANTLPPPTSFEHGKGLTIVYTSINTYKSSDWYIPFIFTLMAIFFAGLVSWGCFLLWRYGNVLECCQNMAKGVSTPKPKGMKYVAGDTSQKKKTVTESRNKKLEDLMETIVYETVFDGEAIDPVSGNMYEFNSRTGARKWKRPPRHGEESVAKIYPLPDAYTFKESTSLEIPVQG</sequence>